<evidence type="ECO:0000313" key="2">
    <source>
        <dbReference type="Proteomes" id="UP000494135"/>
    </source>
</evidence>
<reference evidence="1 2" key="1">
    <citation type="submission" date="2020-04" db="EMBL/GenBank/DDBJ databases">
        <authorList>
            <person name="De Canck E."/>
        </authorList>
    </citation>
    <scope>NUCLEOTIDE SEQUENCE [LARGE SCALE GENOMIC DNA]</scope>
    <source>
        <strain evidence="1 2">LMG 29660</strain>
    </source>
</reference>
<name>A0A6J5EUI3_9BURK</name>
<protein>
    <submittedName>
        <fullName evidence="1">Uncharacterized protein</fullName>
    </submittedName>
</protein>
<dbReference type="Proteomes" id="UP000494135">
    <property type="component" value="Unassembled WGS sequence"/>
</dbReference>
<proteinExistence type="predicted"/>
<sequence>MPDIRGELFEGAQFTFAGVAPVAFREQEDEHPRPPDLARHDPALPIAVQALFPDIAAGLDALAARQFLRSTAEFGIDDA</sequence>
<dbReference type="AlphaFoldDB" id="A0A6J5EUI3"/>
<organism evidence="1 2">
    <name type="scientific">Burkholderia puraquae</name>
    <dbReference type="NCBI Taxonomy" id="1904757"/>
    <lineage>
        <taxon>Bacteria</taxon>
        <taxon>Pseudomonadati</taxon>
        <taxon>Pseudomonadota</taxon>
        <taxon>Betaproteobacteria</taxon>
        <taxon>Burkholderiales</taxon>
        <taxon>Burkholderiaceae</taxon>
        <taxon>Burkholderia</taxon>
        <taxon>Burkholderia cepacia complex</taxon>
    </lineage>
</organism>
<gene>
    <name evidence="1" type="ORF">LMG29660_06416</name>
</gene>
<accession>A0A6J5EUI3</accession>
<evidence type="ECO:0000313" key="1">
    <source>
        <dbReference type="EMBL" id="CAB3769634.1"/>
    </source>
</evidence>
<dbReference type="EMBL" id="CADIKG010000025">
    <property type="protein sequence ID" value="CAB3769634.1"/>
    <property type="molecule type" value="Genomic_DNA"/>
</dbReference>